<evidence type="ECO:0000256" key="8">
    <source>
        <dbReference type="ARBA" id="ARBA00047326"/>
    </source>
</evidence>
<name>A0A0H4I1Q8_9GAMM</name>
<dbReference type="HAMAP" id="MF_00206">
    <property type="entry name" value="Lipoyl_synth"/>
    <property type="match status" value="1"/>
</dbReference>
<keyword evidence="1 9" id="KW-0004">4Fe-4S</keyword>
<keyword evidence="5 9" id="KW-0479">Metal-binding</keyword>
<dbReference type="KEGG" id="mpq:ABA45_04360"/>
<dbReference type="GO" id="GO:0005737">
    <property type="term" value="C:cytoplasm"/>
    <property type="evidence" value="ECO:0007669"/>
    <property type="project" value="UniProtKB-SubCell"/>
</dbReference>
<comment type="cofactor">
    <cofactor evidence="9">
        <name>[4Fe-4S] cluster</name>
        <dbReference type="ChEBI" id="CHEBI:49883"/>
    </cofactor>
    <text evidence="9">Binds 2 [4Fe-4S] clusters per subunit. One cluster is coordinated with 3 cysteines and an exchangeable S-adenosyl-L-methionine.</text>
</comment>
<dbReference type="STRING" id="330734.ABA45_04360"/>
<feature type="binding site" evidence="9">
    <location>
        <position position="100"/>
    </location>
    <ligand>
        <name>[4Fe-4S] cluster</name>
        <dbReference type="ChEBI" id="CHEBI:49883"/>
        <label>2</label>
        <note>4Fe-4S-S-AdoMet</note>
    </ligand>
</feature>
<proteinExistence type="inferred from homology"/>
<dbReference type="InterPro" id="IPR007197">
    <property type="entry name" value="rSAM"/>
</dbReference>
<keyword evidence="7 9" id="KW-0411">Iron-sulfur</keyword>
<feature type="binding site" evidence="9">
    <location>
        <position position="315"/>
    </location>
    <ligand>
        <name>[4Fe-4S] cluster</name>
        <dbReference type="ChEBI" id="CHEBI:49883"/>
        <label>1</label>
    </ligand>
</feature>
<sequence>MTANTKPRVASGAKFRSEHGFSAIKDGVKQSRNVSNEGVSNDPKPKWLRARMPGGERYEAVKQNVKSHKVATVCQESHCPNIGECWTNGTATIMVMGSVCTRACKFCAVDTGNPNGWLDKDEPENTAKSVELMGLQYIVLTSVDRDDLPDGGAGHYAACVSAIKHRTPGVRVEALTPDFDAVMQHVEQVVDSGLDVFAQNVETVRRLTHPVRDPRAGYEKTLSVLRHAKQYRPDVLTKTSLMLGLGETDEEIQQTMDDLLAVGVDILTLGQYLRPTPNHLPVMRYVTPEEFNRYREIGLAKGFMEVPSGPLVRSSYRADRVFDKNNLGLAVPAVPASIETTSAESKPVNALQIPVKFVS</sequence>
<feature type="binding site" evidence="9">
    <location>
        <position position="104"/>
    </location>
    <ligand>
        <name>[4Fe-4S] cluster</name>
        <dbReference type="ChEBI" id="CHEBI:49883"/>
        <label>2</label>
        <note>4Fe-4S-S-AdoMet</note>
    </ligand>
</feature>
<dbReference type="PROSITE" id="PS51918">
    <property type="entry name" value="RADICAL_SAM"/>
    <property type="match status" value="1"/>
</dbReference>
<keyword evidence="4 9" id="KW-0949">S-adenosyl-L-methionine</keyword>
<dbReference type="SFLD" id="SFLDG01058">
    <property type="entry name" value="lipoyl_synthase_like"/>
    <property type="match status" value="1"/>
</dbReference>
<protein>
    <recommendedName>
        <fullName evidence="9">Lipoyl synthase</fullName>
        <ecNumber evidence="9">2.8.1.8</ecNumber>
    </recommendedName>
    <alternativeName>
        <fullName evidence="9">Lip-syn</fullName>
        <shortName evidence="9">LS</shortName>
    </alternativeName>
    <alternativeName>
        <fullName evidence="9">Lipoate synthase</fullName>
    </alternativeName>
    <alternativeName>
        <fullName evidence="9">Lipoic acid synthase</fullName>
    </alternativeName>
    <alternativeName>
        <fullName evidence="9">Sulfur insertion protein LipA</fullName>
    </alternativeName>
</protein>
<dbReference type="CDD" id="cd01335">
    <property type="entry name" value="Radical_SAM"/>
    <property type="match status" value="1"/>
</dbReference>
<dbReference type="GO" id="GO:0016992">
    <property type="term" value="F:lipoate synthase activity"/>
    <property type="evidence" value="ECO:0007669"/>
    <property type="project" value="UniProtKB-UniRule"/>
</dbReference>
<dbReference type="EMBL" id="CP011494">
    <property type="protein sequence ID" value="AKO51748.1"/>
    <property type="molecule type" value="Genomic_DNA"/>
</dbReference>
<evidence type="ECO:0000313" key="11">
    <source>
        <dbReference type="EMBL" id="AKO51748.1"/>
    </source>
</evidence>
<evidence type="ECO:0000256" key="1">
    <source>
        <dbReference type="ARBA" id="ARBA00022485"/>
    </source>
</evidence>
<evidence type="ECO:0000256" key="2">
    <source>
        <dbReference type="ARBA" id="ARBA00022490"/>
    </source>
</evidence>
<evidence type="ECO:0000256" key="5">
    <source>
        <dbReference type="ARBA" id="ARBA00022723"/>
    </source>
</evidence>
<dbReference type="UniPathway" id="UPA00538">
    <property type="reaction ID" value="UER00593"/>
</dbReference>
<dbReference type="SMART" id="SM00729">
    <property type="entry name" value="Elp3"/>
    <property type="match status" value="1"/>
</dbReference>
<keyword evidence="3 9" id="KW-0808">Transferase</keyword>
<feature type="binding site" evidence="9">
    <location>
        <position position="85"/>
    </location>
    <ligand>
        <name>[4Fe-4S] cluster</name>
        <dbReference type="ChEBI" id="CHEBI:49883"/>
        <label>1</label>
    </ligand>
</feature>
<feature type="binding site" evidence="9">
    <location>
        <position position="107"/>
    </location>
    <ligand>
        <name>[4Fe-4S] cluster</name>
        <dbReference type="ChEBI" id="CHEBI:49883"/>
        <label>2</label>
        <note>4Fe-4S-S-AdoMet</note>
    </ligand>
</feature>
<dbReference type="FunFam" id="3.20.20.70:FF:000040">
    <property type="entry name" value="Lipoyl synthase"/>
    <property type="match status" value="1"/>
</dbReference>
<feature type="domain" description="Radical SAM core" evidence="10">
    <location>
        <begin position="86"/>
        <end position="304"/>
    </location>
</feature>
<dbReference type="SFLD" id="SFLDF00271">
    <property type="entry name" value="lipoyl_synthase"/>
    <property type="match status" value="1"/>
</dbReference>
<dbReference type="EC" id="2.8.1.8" evidence="9"/>
<feature type="binding site" evidence="9">
    <location>
        <position position="74"/>
    </location>
    <ligand>
        <name>[4Fe-4S] cluster</name>
        <dbReference type="ChEBI" id="CHEBI:49883"/>
        <label>1</label>
    </ligand>
</feature>
<dbReference type="PATRIC" id="fig|330734.3.peg.931"/>
<comment type="subcellular location">
    <subcellularLocation>
        <location evidence="9">Cytoplasm</location>
    </subcellularLocation>
</comment>
<dbReference type="InterPro" id="IPR003698">
    <property type="entry name" value="Lipoyl_synth"/>
</dbReference>
<keyword evidence="6 9" id="KW-0408">Iron</keyword>
<feature type="binding site" evidence="9">
    <location>
        <position position="79"/>
    </location>
    <ligand>
        <name>[4Fe-4S] cluster</name>
        <dbReference type="ChEBI" id="CHEBI:49883"/>
        <label>1</label>
    </ligand>
</feature>
<dbReference type="NCBIfam" id="TIGR00510">
    <property type="entry name" value="lipA"/>
    <property type="match status" value="1"/>
</dbReference>
<keyword evidence="2 9" id="KW-0963">Cytoplasm</keyword>
<gene>
    <name evidence="9" type="primary">lipA</name>
    <name evidence="11" type="ORF">ABA45_04360</name>
</gene>
<organism evidence="11 12">
    <name type="scientific">Marinobacter psychrophilus</name>
    <dbReference type="NCBI Taxonomy" id="330734"/>
    <lineage>
        <taxon>Bacteria</taxon>
        <taxon>Pseudomonadati</taxon>
        <taxon>Pseudomonadota</taxon>
        <taxon>Gammaproteobacteria</taxon>
        <taxon>Pseudomonadales</taxon>
        <taxon>Marinobacteraceae</taxon>
        <taxon>Marinobacter</taxon>
    </lineage>
</organism>
<dbReference type="PANTHER" id="PTHR10949:SF0">
    <property type="entry name" value="LIPOYL SYNTHASE, MITOCHONDRIAL"/>
    <property type="match status" value="1"/>
</dbReference>
<dbReference type="NCBIfam" id="NF009544">
    <property type="entry name" value="PRK12928.1"/>
    <property type="match status" value="1"/>
</dbReference>
<dbReference type="GO" id="GO:0051539">
    <property type="term" value="F:4 iron, 4 sulfur cluster binding"/>
    <property type="evidence" value="ECO:0007669"/>
    <property type="project" value="UniProtKB-UniRule"/>
</dbReference>
<comment type="catalytic activity">
    <reaction evidence="8 9">
        <text>[[Fe-S] cluster scaffold protein carrying a second [4Fe-4S](2+) cluster] + N(6)-octanoyl-L-lysyl-[protein] + 2 oxidized [2Fe-2S]-[ferredoxin] + 2 S-adenosyl-L-methionine + 4 H(+) = [[Fe-S] cluster scaffold protein] + N(6)-[(R)-dihydrolipoyl]-L-lysyl-[protein] + 4 Fe(3+) + 2 hydrogen sulfide + 2 5'-deoxyadenosine + 2 L-methionine + 2 reduced [2Fe-2S]-[ferredoxin]</text>
        <dbReference type="Rhea" id="RHEA:16585"/>
        <dbReference type="Rhea" id="RHEA-COMP:9928"/>
        <dbReference type="Rhea" id="RHEA-COMP:10000"/>
        <dbReference type="Rhea" id="RHEA-COMP:10001"/>
        <dbReference type="Rhea" id="RHEA-COMP:10475"/>
        <dbReference type="Rhea" id="RHEA-COMP:14568"/>
        <dbReference type="Rhea" id="RHEA-COMP:14569"/>
        <dbReference type="ChEBI" id="CHEBI:15378"/>
        <dbReference type="ChEBI" id="CHEBI:17319"/>
        <dbReference type="ChEBI" id="CHEBI:29034"/>
        <dbReference type="ChEBI" id="CHEBI:29919"/>
        <dbReference type="ChEBI" id="CHEBI:33722"/>
        <dbReference type="ChEBI" id="CHEBI:33737"/>
        <dbReference type="ChEBI" id="CHEBI:33738"/>
        <dbReference type="ChEBI" id="CHEBI:57844"/>
        <dbReference type="ChEBI" id="CHEBI:59789"/>
        <dbReference type="ChEBI" id="CHEBI:78809"/>
        <dbReference type="ChEBI" id="CHEBI:83100"/>
        <dbReference type="EC" id="2.8.1.8"/>
    </reaction>
</comment>
<comment type="pathway">
    <text evidence="9">Protein modification; protein lipoylation via endogenous pathway; protein N(6)-(lipoyl)lysine from octanoyl-[acyl-carrier-protein]: step 2/2.</text>
</comment>
<dbReference type="GO" id="GO:0009249">
    <property type="term" value="P:protein lipoylation"/>
    <property type="evidence" value="ECO:0007669"/>
    <property type="project" value="UniProtKB-UniRule"/>
</dbReference>
<dbReference type="SFLD" id="SFLDS00029">
    <property type="entry name" value="Radical_SAM"/>
    <property type="match status" value="1"/>
</dbReference>
<dbReference type="PIRSF" id="PIRSF005963">
    <property type="entry name" value="Lipoyl_synth"/>
    <property type="match status" value="1"/>
</dbReference>
<dbReference type="RefSeq" id="WP_048384465.1">
    <property type="nucleotide sequence ID" value="NZ_CP011494.1"/>
</dbReference>
<dbReference type="Proteomes" id="UP000036406">
    <property type="component" value="Chromosome"/>
</dbReference>
<dbReference type="Gene3D" id="3.20.20.70">
    <property type="entry name" value="Aldolase class I"/>
    <property type="match status" value="1"/>
</dbReference>
<evidence type="ECO:0000259" key="10">
    <source>
        <dbReference type="PROSITE" id="PS51918"/>
    </source>
</evidence>
<dbReference type="InterPro" id="IPR013785">
    <property type="entry name" value="Aldolase_TIM"/>
</dbReference>
<evidence type="ECO:0000256" key="6">
    <source>
        <dbReference type="ARBA" id="ARBA00023004"/>
    </source>
</evidence>
<evidence type="ECO:0000313" key="12">
    <source>
        <dbReference type="Proteomes" id="UP000036406"/>
    </source>
</evidence>
<reference evidence="11 12" key="1">
    <citation type="submission" date="2015-05" db="EMBL/GenBank/DDBJ databases">
        <title>Complete genome of Marinobacter psychrophilus strain 20041T isolated from sea-ice of the Canadian Basin.</title>
        <authorList>
            <person name="Song L."/>
            <person name="Ren L."/>
            <person name="Yu Y."/>
            <person name="Wang X."/>
        </authorList>
    </citation>
    <scope>NUCLEOTIDE SEQUENCE [LARGE SCALE GENOMIC DNA]</scope>
    <source>
        <strain evidence="11 12">20041</strain>
    </source>
</reference>
<evidence type="ECO:0000256" key="9">
    <source>
        <dbReference type="HAMAP-Rule" id="MF_00206"/>
    </source>
</evidence>
<comment type="function">
    <text evidence="9">Catalyzes the radical-mediated insertion of two sulfur atoms into the C-6 and C-8 positions of the octanoyl moiety bound to the lipoyl domains of lipoate-dependent enzymes, thereby converting the octanoylated domains into lipoylated derivatives.</text>
</comment>
<dbReference type="InterPro" id="IPR006638">
    <property type="entry name" value="Elp3/MiaA/NifB-like_rSAM"/>
</dbReference>
<evidence type="ECO:0000256" key="4">
    <source>
        <dbReference type="ARBA" id="ARBA00022691"/>
    </source>
</evidence>
<evidence type="ECO:0000256" key="3">
    <source>
        <dbReference type="ARBA" id="ARBA00022679"/>
    </source>
</evidence>
<evidence type="ECO:0000256" key="7">
    <source>
        <dbReference type="ARBA" id="ARBA00023014"/>
    </source>
</evidence>
<accession>A0A0H4I1Q8</accession>
<dbReference type="Pfam" id="PF04055">
    <property type="entry name" value="Radical_SAM"/>
    <property type="match status" value="1"/>
</dbReference>
<keyword evidence="12" id="KW-1185">Reference proteome</keyword>
<dbReference type="GO" id="GO:0046872">
    <property type="term" value="F:metal ion binding"/>
    <property type="evidence" value="ECO:0007669"/>
    <property type="project" value="UniProtKB-KW"/>
</dbReference>
<dbReference type="AlphaFoldDB" id="A0A0H4I1Q8"/>
<dbReference type="PANTHER" id="PTHR10949">
    <property type="entry name" value="LIPOYL SYNTHASE"/>
    <property type="match status" value="1"/>
</dbReference>
<comment type="similarity">
    <text evidence="9">Belongs to the radical SAM superfamily. Lipoyl synthase family.</text>
</comment>
<dbReference type="InterPro" id="IPR058240">
    <property type="entry name" value="rSAM_sf"/>
</dbReference>
<dbReference type="NCBIfam" id="NF004019">
    <property type="entry name" value="PRK05481.1"/>
    <property type="match status" value="1"/>
</dbReference>
<dbReference type="SUPFAM" id="SSF102114">
    <property type="entry name" value="Radical SAM enzymes"/>
    <property type="match status" value="1"/>
</dbReference>